<keyword evidence="1" id="KW-0378">Hydrolase</keyword>
<dbReference type="CDD" id="cd02883">
    <property type="entry name" value="NUDIX_Hydrolase"/>
    <property type="match status" value="1"/>
</dbReference>
<evidence type="ECO:0000256" key="1">
    <source>
        <dbReference type="ARBA" id="ARBA00022801"/>
    </source>
</evidence>
<dbReference type="Gene3D" id="3.90.79.10">
    <property type="entry name" value="Nucleoside Triphosphate Pyrophosphohydrolase"/>
    <property type="match status" value="1"/>
</dbReference>
<name>A0ABR8N2R2_9BACL</name>
<organism evidence="3 4">
    <name type="scientific">Paenibacillus terricola</name>
    <dbReference type="NCBI Taxonomy" id="2763503"/>
    <lineage>
        <taxon>Bacteria</taxon>
        <taxon>Bacillati</taxon>
        <taxon>Bacillota</taxon>
        <taxon>Bacilli</taxon>
        <taxon>Bacillales</taxon>
        <taxon>Paenibacillaceae</taxon>
        <taxon>Paenibacillus</taxon>
    </lineage>
</organism>
<accession>A0ABR8N2R2</accession>
<protein>
    <submittedName>
        <fullName evidence="3">NUDIX domain-containing protein</fullName>
    </submittedName>
</protein>
<keyword evidence="4" id="KW-1185">Reference proteome</keyword>
<evidence type="ECO:0000313" key="3">
    <source>
        <dbReference type="EMBL" id="MBD3922165.1"/>
    </source>
</evidence>
<dbReference type="SUPFAM" id="SSF55811">
    <property type="entry name" value="Nudix"/>
    <property type="match status" value="1"/>
</dbReference>
<evidence type="ECO:0000259" key="2">
    <source>
        <dbReference type="PROSITE" id="PS51462"/>
    </source>
</evidence>
<reference evidence="3 4" key="1">
    <citation type="submission" date="2020-09" db="EMBL/GenBank/DDBJ databases">
        <title>Paenibacillus sp. strain PR3 16S rRNA gene Genome sequencing and assembly.</title>
        <authorList>
            <person name="Kim J."/>
        </authorList>
    </citation>
    <scope>NUCLEOTIDE SEQUENCE [LARGE SCALE GENOMIC DNA]</scope>
    <source>
        <strain evidence="3 4">PR3</strain>
    </source>
</reference>
<dbReference type="Pfam" id="PF00293">
    <property type="entry name" value="NUDIX"/>
    <property type="match status" value="1"/>
</dbReference>
<comment type="caution">
    <text evidence="3">The sequence shown here is derived from an EMBL/GenBank/DDBJ whole genome shotgun (WGS) entry which is preliminary data.</text>
</comment>
<gene>
    <name evidence="3" type="ORF">H8B09_25645</name>
</gene>
<feature type="domain" description="Nudix hydrolase" evidence="2">
    <location>
        <begin position="34"/>
        <end position="171"/>
    </location>
</feature>
<evidence type="ECO:0000313" key="4">
    <source>
        <dbReference type="Proteomes" id="UP000609346"/>
    </source>
</evidence>
<dbReference type="PROSITE" id="PS00893">
    <property type="entry name" value="NUDIX_BOX"/>
    <property type="match status" value="1"/>
</dbReference>
<dbReference type="RefSeq" id="WP_191206472.1">
    <property type="nucleotide sequence ID" value="NZ_JACXZA010000008.1"/>
</dbReference>
<sequence>MTTIEENFYPVLASPIQWGPVTARFELGNDVNEDLVSNVSIVPCVGDKYVIFEIENGGWELPGGTLERGEHYLDGLRREMMEELGAELVSFQRFGCFNCTSSAAEPYRPYIPHPRFVRLVGYGEVKLVGKPLNPEDGEQVIAVEVVDIQEAIARLESCQRYDIAQLYRLAHNIRMSEG</sequence>
<proteinExistence type="predicted"/>
<dbReference type="PROSITE" id="PS51462">
    <property type="entry name" value="NUDIX"/>
    <property type="match status" value="1"/>
</dbReference>
<dbReference type="InterPro" id="IPR015797">
    <property type="entry name" value="NUDIX_hydrolase-like_dom_sf"/>
</dbReference>
<dbReference type="InterPro" id="IPR000086">
    <property type="entry name" value="NUDIX_hydrolase_dom"/>
</dbReference>
<dbReference type="InterPro" id="IPR020084">
    <property type="entry name" value="NUDIX_hydrolase_CS"/>
</dbReference>
<dbReference type="Proteomes" id="UP000609346">
    <property type="component" value="Unassembled WGS sequence"/>
</dbReference>
<dbReference type="EMBL" id="JACXZA010000008">
    <property type="protein sequence ID" value="MBD3922165.1"/>
    <property type="molecule type" value="Genomic_DNA"/>
</dbReference>